<dbReference type="Proteomes" id="UP000499080">
    <property type="component" value="Unassembled WGS sequence"/>
</dbReference>
<dbReference type="EMBL" id="BGPR01031272">
    <property type="protein sequence ID" value="GBO04239.1"/>
    <property type="molecule type" value="Genomic_DNA"/>
</dbReference>
<dbReference type="AlphaFoldDB" id="A0A4Y2TUF3"/>
<evidence type="ECO:0000313" key="1">
    <source>
        <dbReference type="EMBL" id="GBO04239.1"/>
    </source>
</evidence>
<name>A0A4Y2TUF3_ARAVE</name>
<keyword evidence="2" id="KW-1185">Reference proteome</keyword>
<gene>
    <name evidence="1" type="ORF">AVEN_151243_1</name>
</gene>
<evidence type="ECO:0000313" key="2">
    <source>
        <dbReference type="Proteomes" id="UP000499080"/>
    </source>
</evidence>
<reference evidence="1 2" key="1">
    <citation type="journal article" date="2019" name="Sci. Rep.">
        <title>Orb-weaving spider Araneus ventricosus genome elucidates the spidroin gene catalogue.</title>
        <authorList>
            <person name="Kono N."/>
            <person name="Nakamura H."/>
            <person name="Ohtoshi R."/>
            <person name="Moran D.A.P."/>
            <person name="Shinohara A."/>
            <person name="Yoshida Y."/>
            <person name="Fujiwara M."/>
            <person name="Mori M."/>
            <person name="Tomita M."/>
            <person name="Arakawa K."/>
        </authorList>
    </citation>
    <scope>NUCLEOTIDE SEQUENCE [LARGE SCALE GENOMIC DNA]</scope>
</reference>
<comment type="caution">
    <text evidence="1">The sequence shown here is derived from an EMBL/GenBank/DDBJ whole genome shotgun (WGS) entry which is preliminary data.</text>
</comment>
<sequence length="103" mass="11193">MKKNLLCGLKESRKRIQNSFRIIDGYSKPGYGNTNGVTGSWSEQPEGIVSEVIGKRNVVVQIKSLKEEAVVSQRCLQPTLSAFKDLDGCQTSNTEDDGAIAGC</sequence>
<proteinExistence type="predicted"/>
<organism evidence="1 2">
    <name type="scientific">Araneus ventricosus</name>
    <name type="common">Orbweaver spider</name>
    <name type="synonym">Epeira ventricosa</name>
    <dbReference type="NCBI Taxonomy" id="182803"/>
    <lineage>
        <taxon>Eukaryota</taxon>
        <taxon>Metazoa</taxon>
        <taxon>Ecdysozoa</taxon>
        <taxon>Arthropoda</taxon>
        <taxon>Chelicerata</taxon>
        <taxon>Arachnida</taxon>
        <taxon>Araneae</taxon>
        <taxon>Araneomorphae</taxon>
        <taxon>Entelegynae</taxon>
        <taxon>Araneoidea</taxon>
        <taxon>Araneidae</taxon>
        <taxon>Araneus</taxon>
    </lineage>
</organism>
<accession>A0A4Y2TUF3</accession>
<protein>
    <submittedName>
        <fullName evidence="1">Uncharacterized protein</fullName>
    </submittedName>
</protein>